<evidence type="ECO:0000313" key="2">
    <source>
        <dbReference type="EMBL" id="PNT75838.1"/>
    </source>
</evidence>
<feature type="region of interest" description="Disordered" evidence="1">
    <location>
        <begin position="1"/>
        <end position="92"/>
    </location>
</feature>
<organism evidence="2">
    <name type="scientific">Brachypodium distachyon</name>
    <name type="common">Purple false brome</name>
    <name type="synonym">Trachynia distachya</name>
    <dbReference type="NCBI Taxonomy" id="15368"/>
    <lineage>
        <taxon>Eukaryota</taxon>
        <taxon>Viridiplantae</taxon>
        <taxon>Streptophyta</taxon>
        <taxon>Embryophyta</taxon>
        <taxon>Tracheophyta</taxon>
        <taxon>Spermatophyta</taxon>
        <taxon>Magnoliopsida</taxon>
        <taxon>Liliopsida</taxon>
        <taxon>Poales</taxon>
        <taxon>Poaceae</taxon>
        <taxon>BOP clade</taxon>
        <taxon>Pooideae</taxon>
        <taxon>Stipodae</taxon>
        <taxon>Brachypodieae</taxon>
        <taxon>Brachypodium</taxon>
    </lineage>
</organism>
<reference evidence="2" key="2">
    <citation type="submission" date="2017-06" db="EMBL/GenBank/DDBJ databases">
        <title>WGS assembly of Brachypodium distachyon.</title>
        <authorList>
            <consortium name="The International Brachypodium Initiative"/>
            <person name="Lucas S."/>
            <person name="Harmon-Smith M."/>
            <person name="Lail K."/>
            <person name="Tice H."/>
            <person name="Grimwood J."/>
            <person name="Bruce D."/>
            <person name="Barry K."/>
            <person name="Shu S."/>
            <person name="Lindquist E."/>
            <person name="Wang M."/>
            <person name="Pitluck S."/>
            <person name="Vogel J.P."/>
            <person name="Garvin D.F."/>
            <person name="Mockler T.C."/>
            <person name="Schmutz J."/>
            <person name="Rokhsar D."/>
            <person name="Bevan M.W."/>
        </authorList>
    </citation>
    <scope>NUCLEOTIDE SEQUENCE</scope>
    <source>
        <strain evidence="2">Bd21</strain>
    </source>
</reference>
<dbReference type="EMBL" id="CM000880">
    <property type="protein sequence ID" value="PNT75838.1"/>
    <property type="molecule type" value="Genomic_DNA"/>
</dbReference>
<reference evidence="2 3" key="1">
    <citation type="journal article" date="2010" name="Nature">
        <title>Genome sequencing and analysis of the model grass Brachypodium distachyon.</title>
        <authorList>
            <consortium name="International Brachypodium Initiative"/>
        </authorList>
    </citation>
    <scope>NUCLEOTIDE SEQUENCE [LARGE SCALE GENOMIC DNA]</scope>
    <source>
        <strain evidence="2 3">Bd21</strain>
    </source>
</reference>
<dbReference type="InParanoid" id="A0A2K2DNH8"/>
<name>A0A2K2DNH8_BRADI</name>
<reference evidence="3" key="3">
    <citation type="submission" date="2018-08" db="UniProtKB">
        <authorList>
            <consortium name="EnsemblPlants"/>
        </authorList>
    </citation>
    <scope>IDENTIFICATION</scope>
    <source>
        <strain evidence="3">cv. Bd21</strain>
    </source>
</reference>
<evidence type="ECO:0000313" key="3">
    <source>
        <dbReference type="EnsemblPlants" id="PNT75838"/>
    </source>
</evidence>
<sequence length="92" mass="10026">MPHLYSREAENTSLSVVGLRGHRPPFASANDTPAPKLTPTRRRSAYSGTPFQTRGKLASPTSRRGPPPPEVRGQGTRTGHLRVRVAREEKGA</sequence>
<feature type="compositionally biased region" description="Basic and acidic residues" evidence="1">
    <location>
        <begin position="1"/>
        <end position="10"/>
    </location>
</feature>
<dbReference type="AlphaFoldDB" id="A0A2K2DNH8"/>
<evidence type="ECO:0000313" key="4">
    <source>
        <dbReference type="Proteomes" id="UP000008810"/>
    </source>
</evidence>
<dbReference type="Gramene" id="PNT75838">
    <property type="protein sequence ID" value="PNT75838"/>
    <property type="gene ID" value="BRADI_1g38783v3"/>
</dbReference>
<dbReference type="Proteomes" id="UP000008810">
    <property type="component" value="Chromosome 1"/>
</dbReference>
<dbReference type="EnsemblPlants" id="PNT75838">
    <property type="protein sequence ID" value="PNT75838"/>
    <property type="gene ID" value="BRADI_1g38783v3"/>
</dbReference>
<evidence type="ECO:0000256" key="1">
    <source>
        <dbReference type="SAM" id="MobiDB-lite"/>
    </source>
</evidence>
<gene>
    <name evidence="2" type="ORF">BRADI_1g38783v3</name>
</gene>
<accession>A0A2K2DNH8</accession>
<keyword evidence="4" id="KW-1185">Reference proteome</keyword>
<proteinExistence type="predicted"/>
<protein>
    <submittedName>
        <fullName evidence="2 3">Uncharacterized protein</fullName>
    </submittedName>
</protein>